<dbReference type="AlphaFoldDB" id="A0A7J6ELK5"/>
<dbReference type="EMBL" id="JAATIP010000218">
    <property type="protein sequence ID" value="KAF4359225.1"/>
    <property type="molecule type" value="Genomic_DNA"/>
</dbReference>
<reference evidence="1 2" key="1">
    <citation type="journal article" date="2020" name="bioRxiv">
        <title>Sequence and annotation of 42 cannabis genomes reveals extensive copy number variation in cannabinoid synthesis and pathogen resistance genes.</title>
        <authorList>
            <person name="Mckernan K.J."/>
            <person name="Helbert Y."/>
            <person name="Kane L.T."/>
            <person name="Ebling H."/>
            <person name="Zhang L."/>
            <person name="Liu B."/>
            <person name="Eaton Z."/>
            <person name="Mclaughlin S."/>
            <person name="Kingan S."/>
            <person name="Baybayan P."/>
            <person name="Concepcion G."/>
            <person name="Jordan M."/>
            <person name="Riva A."/>
            <person name="Barbazuk W."/>
            <person name="Harkins T."/>
        </authorList>
    </citation>
    <scope>NUCLEOTIDE SEQUENCE [LARGE SCALE GENOMIC DNA]</scope>
    <source>
        <strain evidence="2">cv. Jamaican Lion 4</strain>
        <tissue evidence="1">Leaf</tissue>
    </source>
</reference>
<sequence>MFVYFNRLSMLAHQTMIFRNYNELTNEFGSGGAETLTLPSSISITFFIVAIAEVVLLSPNCTTPLKTAPKAPTPNCSLNPLVAFSSSEKVKLRKVFITILSFEVGSASFHLIIWIDEGVTNRALAIGLAPFSTRPSSRISIIIFRLVTNPM</sequence>
<organism evidence="1 2">
    <name type="scientific">Cannabis sativa</name>
    <name type="common">Hemp</name>
    <name type="synonym">Marijuana</name>
    <dbReference type="NCBI Taxonomy" id="3483"/>
    <lineage>
        <taxon>Eukaryota</taxon>
        <taxon>Viridiplantae</taxon>
        <taxon>Streptophyta</taxon>
        <taxon>Embryophyta</taxon>
        <taxon>Tracheophyta</taxon>
        <taxon>Spermatophyta</taxon>
        <taxon>Magnoliopsida</taxon>
        <taxon>eudicotyledons</taxon>
        <taxon>Gunneridae</taxon>
        <taxon>Pentapetalae</taxon>
        <taxon>rosids</taxon>
        <taxon>fabids</taxon>
        <taxon>Rosales</taxon>
        <taxon>Cannabaceae</taxon>
        <taxon>Cannabis</taxon>
    </lineage>
</organism>
<protein>
    <submittedName>
        <fullName evidence="1">Uncharacterized protein</fullName>
    </submittedName>
</protein>
<evidence type="ECO:0000313" key="1">
    <source>
        <dbReference type="EMBL" id="KAF4359225.1"/>
    </source>
</evidence>
<gene>
    <name evidence="1" type="ORF">F8388_005334</name>
</gene>
<evidence type="ECO:0000313" key="2">
    <source>
        <dbReference type="Proteomes" id="UP000525078"/>
    </source>
</evidence>
<accession>A0A7J6ELK5</accession>
<name>A0A7J6ELK5_CANSA</name>
<proteinExistence type="predicted"/>
<comment type="caution">
    <text evidence="1">The sequence shown here is derived from an EMBL/GenBank/DDBJ whole genome shotgun (WGS) entry which is preliminary data.</text>
</comment>
<dbReference type="Proteomes" id="UP000525078">
    <property type="component" value="Unassembled WGS sequence"/>
</dbReference>